<dbReference type="PANTHER" id="PTHR10574">
    <property type="entry name" value="NETRIN/LAMININ-RELATED"/>
    <property type="match status" value="1"/>
</dbReference>
<evidence type="ECO:0000256" key="12">
    <source>
        <dbReference type="ARBA" id="ARBA00023288"/>
    </source>
</evidence>
<dbReference type="Gene3D" id="2.60.120.260">
    <property type="entry name" value="Galactose-binding domain-like"/>
    <property type="match status" value="1"/>
</dbReference>
<evidence type="ECO:0000313" key="25">
    <source>
        <dbReference type="Proteomes" id="UP000694620"/>
    </source>
</evidence>
<feature type="disulfide bond" evidence="19">
    <location>
        <begin position="418"/>
        <end position="430"/>
    </location>
</feature>
<dbReference type="Gene3D" id="2.10.25.10">
    <property type="entry name" value="Laminin"/>
    <property type="match status" value="4"/>
</dbReference>
<evidence type="ECO:0000256" key="2">
    <source>
        <dbReference type="ARBA" id="ARBA00022473"/>
    </source>
</evidence>
<evidence type="ECO:0000256" key="15">
    <source>
        <dbReference type="ARBA" id="ARBA00065506"/>
    </source>
</evidence>
<dbReference type="InterPro" id="IPR000742">
    <property type="entry name" value="EGF"/>
</dbReference>
<feature type="disulfide bond" evidence="18">
    <location>
        <begin position="486"/>
        <end position="495"/>
    </location>
</feature>
<dbReference type="GO" id="GO:0005886">
    <property type="term" value="C:plasma membrane"/>
    <property type="evidence" value="ECO:0007669"/>
    <property type="project" value="UniProtKB-SubCell"/>
</dbReference>
<keyword evidence="3" id="KW-1003">Cell membrane</keyword>
<keyword evidence="5 20" id="KW-0732">Signal</keyword>
<dbReference type="Pfam" id="PF00055">
    <property type="entry name" value="Laminin_N"/>
    <property type="match status" value="1"/>
</dbReference>
<evidence type="ECO:0000256" key="20">
    <source>
        <dbReference type="SAM" id="SignalP"/>
    </source>
</evidence>
<evidence type="ECO:0000256" key="13">
    <source>
        <dbReference type="ARBA" id="ARBA00023292"/>
    </source>
</evidence>
<evidence type="ECO:0000256" key="1">
    <source>
        <dbReference type="ARBA" id="ARBA00004471"/>
    </source>
</evidence>
<dbReference type="Pfam" id="PF00053">
    <property type="entry name" value="EGF_laminin"/>
    <property type="match status" value="2"/>
</dbReference>
<dbReference type="SUPFAM" id="SSF57196">
    <property type="entry name" value="EGF/Laminin"/>
    <property type="match status" value="3"/>
</dbReference>
<dbReference type="FunFam" id="2.10.25.10:FF:001161">
    <property type="entry name" value="Netrin-G2"/>
    <property type="match status" value="1"/>
</dbReference>
<organism evidence="24 25">
    <name type="scientific">Erpetoichthys calabaricus</name>
    <name type="common">Rope fish</name>
    <name type="synonym">Calamoichthys calabaricus</name>
    <dbReference type="NCBI Taxonomy" id="27687"/>
    <lineage>
        <taxon>Eukaryota</taxon>
        <taxon>Metazoa</taxon>
        <taxon>Chordata</taxon>
        <taxon>Craniata</taxon>
        <taxon>Vertebrata</taxon>
        <taxon>Euteleostomi</taxon>
        <taxon>Actinopterygii</taxon>
        <taxon>Polypteriformes</taxon>
        <taxon>Polypteridae</taxon>
        <taxon>Erpetoichthys</taxon>
    </lineage>
</organism>
<dbReference type="CDD" id="cd00055">
    <property type="entry name" value="EGF_Lam"/>
    <property type="match status" value="3"/>
</dbReference>
<keyword evidence="7" id="KW-0221">Differentiation</keyword>
<dbReference type="FunFam" id="2.60.120.260:FF:000005">
    <property type="entry name" value="Netrin G1"/>
    <property type="match status" value="1"/>
</dbReference>
<keyword evidence="8" id="KW-0524">Neurogenesis</keyword>
<dbReference type="InterPro" id="IPR008211">
    <property type="entry name" value="Laminin_N"/>
</dbReference>
<keyword evidence="6" id="KW-0677">Repeat</keyword>
<comment type="subcellular location">
    <subcellularLocation>
        <location evidence="1">Cell membrane</location>
        <topology evidence="1">Lipid-anchor</topology>
        <topology evidence="1">GPI-anchor</topology>
        <orientation evidence="1">Extracellular side</orientation>
    </subcellularLocation>
</comment>
<name>A0A8C4TDI7_ERPCA</name>
<gene>
    <name evidence="24" type="primary">NTNG2</name>
    <name evidence="24" type="synonym">ntng2b</name>
</gene>
<dbReference type="FunFam" id="2.10.25.10:FF:000112">
    <property type="entry name" value="Netrin G1"/>
    <property type="match status" value="1"/>
</dbReference>
<dbReference type="GO" id="GO:0098552">
    <property type="term" value="C:side of membrane"/>
    <property type="evidence" value="ECO:0007669"/>
    <property type="project" value="UniProtKB-KW"/>
</dbReference>
<dbReference type="InterPro" id="IPR056863">
    <property type="entry name" value="LMN_ATRN_NET-like_EGF"/>
</dbReference>
<dbReference type="PROSITE" id="PS50026">
    <property type="entry name" value="EGF_3"/>
    <property type="match status" value="1"/>
</dbReference>
<dbReference type="GO" id="GO:0009887">
    <property type="term" value="P:animal organ morphogenesis"/>
    <property type="evidence" value="ECO:0007669"/>
    <property type="project" value="TreeGrafter"/>
</dbReference>
<dbReference type="Proteomes" id="UP000694620">
    <property type="component" value="Chromosome 9"/>
</dbReference>
<evidence type="ECO:0000313" key="24">
    <source>
        <dbReference type="Ensembl" id="ENSECRP00000030856.1"/>
    </source>
</evidence>
<keyword evidence="12" id="KW-0449">Lipoprotein</keyword>
<evidence type="ECO:0000259" key="22">
    <source>
        <dbReference type="PROSITE" id="PS50027"/>
    </source>
</evidence>
<keyword evidence="11" id="KW-0325">Glycoprotein</keyword>
<comment type="subunit">
    <text evidence="15">Interacts with LRRC4.</text>
</comment>
<evidence type="ECO:0000256" key="5">
    <source>
        <dbReference type="ARBA" id="ARBA00022729"/>
    </source>
</evidence>
<evidence type="ECO:0000256" key="11">
    <source>
        <dbReference type="ARBA" id="ARBA00023180"/>
    </source>
</evidence>
<dbReference type="OrthoDB" id="9981301at2759"/>
<keyword evidence="4" id="KW-0336">GPI-anchor</keyword>
<evidence type="ECO:0000256" key="16">
    <source>
        <dbReference type="ARBA" id="ARBA00068906"/>
    </source>
</evidence>
<keyword evidence="9" id="KW-0472">Membrane</keyword>
<evidence type="ECO:0000256" key="7">
    <source>
        <dbReference type="ARBA" id="ARBA00022782"/>
    </source>
</evidence>
<dbReference type="Pfam" id="PF24973">
    <property type="entry name" value="EGF_LMN_ATRN"/>
    <property type="match status" value="1"/>
</dbReference>
<sequence length="531" mass="59544">MCVDPAMAVLVLAALVVQCAALTRGQYDICKSLVSTDDGPTWEFYACQPKPMSMKEYMKVKVEPPGITCGDPPERFCTLENPYLCSDECDAANPDLAHPPKLMHDKEKNGLLTYWQTVTWSRFPEPLLANISLSWNKSIELTDDILITFEYGRPTIMVLDKSLDYGRTWQPYQFYADDCMDAFGMPSKRVQELSATNVTRVICTEEYSRWVGSKNEKNVRFEVRDRFAIFAGPHLRNMDSLYTRMESMKGLKDFFTLTNLRLRLLRPALGGTYVQRENLYKYFYAISNIEVSGRCKCNLHASQCTFKDGSLQCECEHNTTGQDCGRCKKSFRAKSWRPGSYLPSPNGSPNTCAAAGSALGNCECNGHSNRCSYIDFLNIVTCVSCKHNTRGQHCQHCRLGYFRNLSAELDDENVCIECNCNQMGSVHDRCNETGYCECKDGATGPKCEDCLPGYYWKQGCYPNVCDDGLLLCLNGGTCYQNQRCVCPAGFKGVLCEQPKCNSEEGDCDTAAPSSYLSLAVLAGGLLLHWLH</sequence>
<keyword evidence="13 19" id="KW-0424">Laminin EGF-like domain</keyword>
<feature type="domain" description="Laminin EGF-like" evidence="22">
    <location>
        <begin position="418"/>
        <end position="462"/>
    </location>
</feature>
<dbReference type="GO" id="GO:0007409">
    <property type="term" value="P:axonogenesis"/>
    <property type="evidence" value="ECO:0007669"/>
    <property type="project" value="TreeGrafter"/>
</dbReference>
<dbReference type="PANTHER" id="PTHR10574:SF27">
    <property type="entry name" value="NETRIN-G2"/>
    <property type="match status" value="1"/>
</dbReference>
<dbReference type="AlphaFoldDB" id="A0A8C4TDI7"/>
<evidence type="ECO:0000259" key="23">
    <source>
        <dbReference type="PROSITE" id="PS51117"/>
    </source>
</evidence>
<protein>
    <recommendedName>
        <fullName evidence="16">Netrin-G2</fullName>
    </recommendedName>
    <alternativeName>
        <fullName evidence="17">Laminet-2</fullName>
    </alternativeName>
</protein>
<dbReference type="PROSITE" id="PS01248">
    <property type="entry name" value="EGF_LAM_1"/>
    <property type="match status" value="1"/>
</dbReference>
<comment type="function">
    <text evidence="14">Involved in controlling patterning and neuronal circuit formation at the laminar, cellular, subcellular and synaptic levels. Promotes neurite outgrowth of both axons and dendrites.</text>
</comment>
<evidence type="ECO:0000256" key="3">
    <source>
        <dbReference type="ARBA" id="ARBA00022475"/>
    </source>
</evidence>
<dbReference type="PROSITE" id="PS50027">
    <property type="entry name" value="EGF_LAM_2"/>
    <property type="match status" value="1"/>
</dbReference>
<evidence type="ECO:0000256" key="18">
    <source>
        <dbReference type="PROSITE-ProRule" id="PRU00076"/>
    </source>
</evidence>
<reference evidence="24" key="2">
    <citation type="submission" date="2025-08" db="UniProtKB">
        <authorList>
            <consortium name="Ensembl"/>
        </authorList>
    </citation>
    <scope>IDENTIFICATION</scope>
</reference>
<evidence type="ECO:0000256" key="9">
    <source>
        <dbReference type="ARBA" id="ARBA00023136"/>
    </source>
</evidence>
<dbReference type="PROSITE" id="PS00022">
    <property type="entry name" value="EGF_1"/>
    <property type="match status" value="1"/>
</dbReference>
<keyword evidence="25" id="KW-1185">Reference proteome</keyword>
<keyword evidence="2" id="KW-0217">Developmental protein</keyword>
<feature type="domain" description="EGF-like" evidence="21">
    <location>
        <begin position="461"/>
        <end position="496"/>
    </location>
</feature>
<reference evidence="24" key="3">
    <citation type="submission" date="2025-09" db="UniProtKB">
        <authorList>
            <consortium name="Ensembl"/>
        </authorList>
    </citation>
    <scope>IDENTIFICATION</scope>
</reference>
<dbReference type="PROSITE" id="PS01186">
    <property type="entry name" value="EGF_2"/>
    <property type="match status" value="1"/>
</dbReference>
<evidence type="ECO:0000256" key="19">
    <source>
        <dbReference type="PROSITE-ProRule" id="PRU00460"/>
    </source>
</evidence>
<feature type="signal peptide" evidence="20">
    <location>
        <begin position="1"/>
        <end position="21"/>
    </location>
</feature>
<evidence type="ECO:0000256" key="4">
    <source>
        <dbReference type="ARBA" id="ARBA00022622"/>
    </source>
</evidence>
<reference evidence="24" key="1">
    <citation type="submission" date="2021-06" db="EMBL/GenBank/DDBJ databases">
        <authorList>
            <consortium name="Wellcome Sanger Institute Data Sharing"/>
        </authorList>
    </citation>
    <scope>NUCLEOTIDE SEQUENCE [LARGE SCALE GENOMIC DNA]</scope>
</reference>
<dbReference type="InterPro" id="IPR050440">
    <property type="entry name" value="Laminin/Netrin_ECM"/>
</dbReference>
<dbReference type="GO" id="GO:0009888">
    <property type="term" value="P:tissue development"/>
    <property type="evidence" value="ECO:0007669"/>
    <property type="project" value="TreeGrafter"/>
</dbReference>
<keyword evidence="18" id="KW-0245">EGF-like domain</keyword>
<keyword evidence="10 18" id="KW-1015">Disulfide bond</keyword>
<accession>A0A8C4TDI7</accession>
<evidence type="ECO:0000256" key="17">
    <source>
        <dbReference type="ARBA" id="ARBA00079146"/>
    </source>
</evidence>
<comment type="caution">
    <text evidence="18">Lacks conserved residue(s) required for the propagation of feature annotation.</text>
</comment>
<dbReference type="SMART" id="SM00136">
    <property type="entry name" value="LamNT"/>
    <property type="match status" value="1"/>
</dbReference>
<dbReference type="FunFam" id="2.10.25.10:FF:000180">
    <property type="entry name" value="Netrin G2"/>
    <property type="match status" value="1"/>
</dbReference>
<evidence type="ECO:0000256" key="14">
    <source>
        <dbReference type="ARBA" id="ARBA00055052"/>
    </source>
</evidence>
<dbReference type="InterPro" id="IPR002049">
    <property type="entry name" value="LE_dom"/>
</dbReference>
<evidence type="ECO:0000256" key="8">
    <source>
        <dbReference type="ARBA" id="ARBA00022902"/>
    </source>
</evidence>
<dbReference type="FunFam" id="2.10.25.10:FF:000439">
    <property type="entry name" value="Netrin G2"/>
    <property type="match status" value="1"/>
</dbReference>
<dbReference type="SMART" id="SM00180">
    <property type="entry name" value="EGF_Lam"/>
    <property type="match status" value="3"/>
</dbReference>
<evidence type="ECO:0000256" key="10">
    <source>
        <dbReference type="ARBA" id="ARBA00023157"/>
    </source>
</evidence>
<dbReference type="PROSITE" id="PS51117">
    <property type="entry name" value="LAMININ_NTER"/>
    <property type="match status" value="1"/>
</dbReference>
<proteinExistence type="predicted"/>
<evidence type="ECO:0000259" key="21">
    <source>
        <dbReference type="PROSITE" id="PS50026"/>
    </source>
</evidence>
<dbReference type="GeneTree" id="ENSGT00940000153601"/>
<dbReference type="Ensembl" id="ENSECRT00000031509.1">
    <property type="protein sequence ID" value="ENSECRP00000030856.1"/>
    <property type="gene ID" value="ENSECRG00000020943.1"/>
</dbReference>
<feature type="disulfide bond" evidence="19">
    <location>
        <begin position="438"/>
        <end position="447"/>
    </location>
</feature>
<feature type="domain" description="Laminin N-terminal" evidence="23">
    <location>
        <begin position="43"/>
        <end position="294"/>
    </location>
</feature>
<feature type="chain" id="PRO_5034555313" description="Netrin-G2" evidence="20">
    <location>
        <begin position="22"/>
        <end position="531"/>
    </location>
</feature>
<evidence type="ECO:0000256" key="6">
    <source>
        <dbReference type="ARBA" id="ARBA00022737"/>
    </source>
</evidence>